<evidence type="ECO:0000313" key="5">
    <source>
        <dbReference type="EMBL" id="MBC8534949.1"/>
    </source>
</evidence>
<dbReference type="InterPro" id="IPR005080">
    <property type="entry name" value="Peptidase_A25"/>
</dbReference>
<comment type="function">
    <text evidence="4">Initiates the rapid degradation of small, acid-soluble proteins during spore germination.</text>
</comment>
<dbReference type="SUPFAM" id="SSF53163">
    <property type="entry name" value="HybD-like"/>
    <property type="match status" value="1"/>
</dbReference>
<dbReference type="EC" id="3.4.24.78" evidence="4"/>
<dbReference type="Proteomes" id="UP000651482">
    <property type="component" value="Unassembled WGS sequence"/>
</dbReference>
<evidence type="ECO:0000256" key="1">
    <source>
        <dbReference type="ARBA" id="ARBA00022670"/>
    </source>
</evidence>
<proteinExistence type="inferred from homology"/>
<dbReference type="GO" id="GO:0009847">
    <property type="term" value="P:spore germination"/>
    <property type="evidence" value="ECO:0007669"/>
    <property type="project" value="UniProtKB-UniRule"/>
</dbReference>
<dbReference type="NCBIfam" id="TIGR01441">
    <property type="entry name" value="GPR"/>
    <property type="match status" value="1"/>
</dbReference>
<dbReference type="Gene3D" id="3.40.50.1450">
    <property type="entry name" value="HybD-like"/>
    <property type="match status" value="1"/>
</dbReference>
<evidence type="ECO:0000256" key="3">
    <source>
        <dbReference type="ARBA" id="ARBA00023145"/>
    </source>
</evidence>
<gene>
    <name evidence="4" type="primary">gpr</name>
    <name evidence="5" type="ORF">IAG03_13385</name>
</gene>
<keyword evidence="6" id="KW-1185">Reference proteome</keyword>
<comment type="subunit">
    <text evidence="4">Homotetramer.</text>
</comment>
<organism evidence="5 6">
    <name type="scientific">Yeguia hominis</name>
    <dbReference type="NCBI Taxonomy" id="2763662"/>
    <lineage>
        <taxon>Bacteria</taxon>
        <taxon>Bacillati</taxon>
        <taxon>Bacillota</taxon>
        <taxon>Clostridia</taxon>
        <taxon>Eubacteriales</taxon>
        <taxon>Yeguiaceae</taxon>
        <taxon>Yeguia</taxon>
    </lineage>
</organism>
<dbReference type="GO" id="GO:0004222">
    <property type="term" value="F:metalloendopeptidase activity"/>
    <property type="evidence" value="ECO:0007669"/>
    <property type="project" value="UniProtKB-UniRule"/>
</dbReference>
<keyword evidence="3 4" id="KW-0865">Zymogen</keyword>
<dbReference type="InterPro" id="IPR023430">
    <property type="entry name" value="Pept_HybD-like_dom_sf"/>
</dbReference>
<evidence type="ECO:0000256" key="4">
    <source>
        <dbReference type="HAMAP-Rule" id="MF_00626"/>
    </source>
</evidence>
<comment type="caution">
    <text evidence="5">The sequence shown here is derived from an EMBL/GenBank/DDBJ whole genome shotgun (WGS) entry which is preliminary data.</text>
</comment>
<feature type="chain" id="PRO_5038203826" description="Germination protease" evidence="4">
    <location>
        <begin position="1"/>
        <end position="288"/>
    </location>
</feature>
<name>A0A926HSL7_9FIRM</name>
<dbReference type="Pfam" id="PF03418">
    <property type="entry name" value="Peptidase_A25"/>
    <property type="match status" value="1"/>
</dbReference>
<comment type="similarity">
    <text evidence="4">Belongs to the peptidase A25 family.</text>
</comment>
<comment type="catalytic activity">
    <reaction evidence="4">
        <text>Endopeptidase action with P4 Glu or Asp, P1 preferably Glu &gt; Asp, P1' hydrophobic and P2' Ala.</text>
        <dbReference type="EC" id="3.4.24.78"/>
    </reaction>
</comment>
<protein>
    <recommendedName>
        <fullName evidence="4">Germination protease</fullName>
        <ecNumber evidence="4">3.4.24.78</ecNumber>
    </recommendedName>
    <alternativeName>
        <fullName evidence="4">GPR endopeptidase</fullName>
    </alternativeName>
    <alternativeName>
        <fullName evidence="4">Germination proteinase</fullName>
    </alternativeName>
    <alternativeName>
        <fullName evidence="4">Spore protease</fullName>
    </alternativeName>
</protein>
<dbReference type="EMBL" id="JACRSN010000029">
    <property type="protein sequence ID" value="MBC8534949.1"/>
    <property type="molecule type" value="Genomic_DNA"/>
</dbReference>
<dbReference type="AlphaFoldDB" id="A0A926HSL7"/>
<keyword evidence="2 4" id="KW-0378">Hydrolase</keyword>
<sequence>MIFRTDLALEAAEEEDEDGVFTSVEPQGDCTVTRVKILPSASRRVGKPAGTYITAEFPPFSDHVRDSDQDITLLSEELRALLPDGPILVAGLGNRDITPDALGPKAADRILATRHVRKELARVAGMENLRAVSVLVPGVLGDTGIETAEALEIMVSRLHPAGVIAIDALAARSLRRLGNTVQISDSGIAPGSGIGNMRPPLSRETLGVPVIGVGVPTVVSGSTFAADLLGADDHDREALSRIIAPTDNIMVTVREVDLLISRASDLVAMAVNLALNPGFTADEYARLA</sequence>
<evidence type="ECO:0000256" key="2">
    <source>
        <dbReference type="ARBA" id="ARBA00022801"/>
    </source>
</evidence>
<keyword evidence="1 4" id="KW-0645">Protease</keyword>
<feature type="propeptide" id="PRO_5038203827" evidence="4">
    <location>
        <position position="1"/>
    </location>
</feature>
<dbReference type="RefSeq" id="WP_249320593.1">
    <property type="nucleotide sequence ID" value="NZ_JACRSN010000029.1"/>
</dbReference>
<reference evidence="5" key="1">
    <citation type="submission" date="2020-08" db="EMBL/GenBank/DDBJ databases">
        <title>Genome public.</title>
        <authorList>
            <person name="Liu C."/>
            <person name="Sun Q."/>
        </authorList>
    </citation>
    <scope>NUCLEOTIDE SEQUENCE</scope>
    <source>
        <strain evidence="5">NSJ-40</strain>
    </source>
</reference>
<dbReference type="HAMAP" id="MF_00626">
    <property type="entry name" value="Germination_prot"/>
    <property type="match status" value="1"/>
</dbReference>
<accession>A0A926HSL7</accession>
<evidence type="ECO:0000313" key="6">
    <source>
        <dbReference type="Proteomes" id="UP000651482"/>
    </source>
</evidence>
<comment type="PTM">
    <text evidence="4">Autoproteolytically processed. The inactive tetrameric zymogen termed p46 autoprocesses to a smaller form termed p41, which is active only during spore germination.</text>
</comment>
<dbReference type="GO" id="GO:0006508">
    <property type="term" value="P:proteolysis"/>
    <property type="evidence" value="ECO:0007669"/>
    <property type="project" value="UniProtKB-UniRule"/>
</dbReference>